<dbReference type="InterPro" id="IPR054708">
    <property type="entry name" value="MTPAP-like_central"/>
</dbReference>
<keyword evidence="2" id="KW-1185">Reference proteome</keyword>
<dbReference type="WBParaSite" id="jg463">
    <property type="protein sequence ID" value="jg463"/>
    <property type="gene ID" value="jg463"/>
</dbReference>
<dbReference type="GO" id="GO:0031123">
    <property type="term" value="P:RNA 3'-end processing"/>
    <property type="evidence" value="ECO:0007669"/>
    <property type="project" value="TreeGrafter"/>
</dbReference>
<dbReference type="PANTHER" id="PTHR12271">
    <property type="entry name" value="POLY A POLYMERASE CID PAP -RELATED"/>
    <property type="match status" value="1"/>
</dbReference>
<dbReference type="Pfam" id="PF22600">
    <property type="entry name" value="MTPAP-like_central"/>
    <property type="match status" value="1"/>
</dbReference>
<proteinExistence type="predicted"/>
<accession>A0A915EF16</accession>
<evidence type="ECO:0000313" key="3">
    <source>
        <dbReference type="WBParaSite" id="jg463"/>
    </source>
</evidence>
<dbReference type="GO" id="GO:1990817">
    <property type="term" value="F:poly(A) RNA polymerase activity"/>
    <property type="evidence" value="ECO:0007669"/>
    <property type="project" value="TreeGrafter"/>
</dbReference>
<feature type="domain" description="Poly(A) RNA polymerase mitochondrial-like central palm" evidence="1">
    <location>
        <begin position="118"/>
        <end position="194"/>
    </location>
</feature>
<sequence>MYATPEDNTVHLSEGAVESPMPIAEDHKSLDVATKSEKFSWGSPSETENITSCYERIDRDRQNNPKSSISLMQVFWPIFDPDIRQMRLFGFVKSCSSTFLSFGVSTHFVGHLWIYSQRLCSNDADLDMCLCIPRRSPSAAYNLNRGFAAKKPEDAKVPILRILCKKPYAGLQIDLNVNNVIGIHNSHLLHYYSRVDDRFPVLCFAVKEWSKTAGINDASLAC</sequence>
<organism evidence="2 3">
    <name type="scientific">Ditylenchus dipsaci</name>
    <dbReference type="NCBI Taxonomy" id="166011"/>
    <lineage>
        <taxon>Eukaryota</taxon>
        <taxon>Metazoa</taxon>
        <taxon>Ecdysozoa</taxon>
        <taxon>Nematoda</taxon>
        <taxon>Chromadorea</taxon>
        <taxon>Rhabditida</taxon>
        <taxon>Tylenchina</taxon>
        <taxon>Tylenchomorpha</taxon>
        <taxon>Sphaerularioidea</taxon>
        <taxon>Anguinidae</taxon>
        <taxon>Anguininae</taxon>
        <taxon>Ditylenchus</taxon>
    </lineage>
</organism>
<protein>
    <recommendedName>
        <fullName evidence="1">Poly(A) RNA polymerase mitochondrial-like central palm domain-containing protein</fullName>
    </recommendedName>
</protein>
<dbReference type="Proteomes" id="UP000887574">
    <property type="component" value="Unplaced"/>
</dbReference>
<dbReference type="CDD" id="cd05402">
    <property type="entry name" value="NT_PAP_TUTase"/>
    <property type="match status" value="1"/>
</dbReference>
<dbReference type="InterPro" id="IPR043519">
    <property type="entry name" value="NT_sf"/>
</dbReference>
<dbReference type="Gene3D" id="1.10.1410.10">
    <property type="match status" value="1"/>
</dbReference>
<dbReference type="PANTHER" id="PTHR12271:SF117">
    <property type="entry name" value="PAP-ASSOCIATED DOMAIN-CONTAINING PROTEIN"/>
    <property type="match status" value="1"/>
</dbReference>
<name>A0A915EF16_9BILA</name>
<reference evidence="3" key="1">
    <citation type="submission" date="2022-11" db="UniProtKB">
        <authorList>
            <consortium name="WormBaseParasite"/>
        </authorList>
    </citation>
    <scope>IDENTIFICATION</scope>
</reference>
<evidence type="ECO:0000313" key="2">
    <source>
        <dbReference type="Proteomes" id="UP000887574"/>
    </source>
</evidence>
<evidence type="ECO:0000259" key="1">
    <source>
        <dbReference type="Pfam" id="PF22600"/>
    </source>
</evidence>
<dbReference type="SUPFAM" id="SSF81301">
    <property type="entry name" value="Nucleotidyltransferase"/>
    <property type="match status" value="1"/>
</dbReference>
<dbReference type="AlphaFoldDB" id="A0A915EF16"/>